<dbReference type="STRING" id="46223.SAMN05421852_10630"/>
<dbReference type="Pfam" id="PF13751">
    <property type="entry name" value="DDE_Tnp_1_6"/>
    <property type="match status" value="1"/>
</dbReference>
<proteinExistence type="predicted"/>
<evidence type="ECO:0000313" key="2">
    <source>
        <dbReference type="EMBL" id="SFJ22603.1"/>
    </source>
</evidence>
<organism evidence="2 3">
    <name type="scientific">Thermoflavimicrobium dichotomicum</name>
    <dbReference type="NCBI Taxonomy" id="46223"/>
    <lineage>
        <taxon>Bacteria</taxon>
        <taxon>Bacillati</taxon>
        <taxon>Bacillota</taxon>
        <taxon>Bacilli</taxon>
        <taxon>Bacillales</taxon>
        <taxon>Thermoactinomycetaceae</taxon>
        <taxon>Thermoflavimicrobium</taxon>
    </lineage>
</organism>
<dbReference type="AlphaFoldDB" id="A0A1I3PM86"/>
<dbReference type="OrthoDB" id="9789070at2"/>
<evidence type="ECO:0000259" key="1">
    <source>
        <dbReference type="Pfam" id="PF13751"/>
    </source>
</evidence>
<dbReference type="EMBL" id="FORR01000006">
    <property type="protein sequence ID" value="SFJ22603.1"/>
    <property type="molecule type" value="Genomic_DNA"/>
</dbReference>
<sequence>MSRPNKLKGFYYLGHASIDCKHGIITDLYVSPGNVSDKDPFIDLLKIQKQKYPLPIKKVVADKGYDSSIIHQQLSTLKIKGFISPLEINHSSNGFIYNDQTDQFTCPEGSHLVFTHLEYPSDKERYRKIYSAKADQCNQCSLRFKCFGKATRAKTFKKPLFYEFLEQNREHSLTIEYKKLQRLRRIWCEGTFGTLKQLHNLSRTLKRGIKNVQEQCLFSAMALNLKRMIKALV</sequence>
<dbReference type="Proteomes" id="UP000199545">
    <property type="component" value="Unassembled WGS sequence"/>
</dbReference>
<name>A0A1I3PM86_9BACL</name>
<dbReference type="RefSeq" id="WP_093229352.1">
    <property type="nucleotide sequence ID" value="NZ_FORR01000006.1"/>
</dbReference>
<dbReference type="PANTHER" id="PTHR33408:SF2">
    <property type="entry name" value="TRANSPOSASE DDE DOMAIN-CONTAINING PROTEIN"/>
    <property type="match status" value="1"/>
</dbReference>
<accession>A0A1I3PM86</accession>
<dbReference type="PANTHER" id="PTHR33408">
    <property type="entry name" value="TRANSPOSASE"/>
    <property type="match status" value="1"/>
</dbReference>
<gene>
    <name evidence="2" type="ORF">SAMN05421852_10630</name>
</gene>
<keyword evidence="3" id="KW-1185">Reference proteome</keyword>
<protein>
    <submittedName>
        <fullName evidence="2">Transposase DDE domain-containing protein</fullName>
    </submittedName>
</protein>
<evidence type="ECO:0000313" key="3">
    <source>
        <dbReference type="Proteomes" id="UP000199545"/>
    </source>
</evidence>
<reference evidence="2 3" key="1">
    <citation type="submission" date="2016-10" db="EMBL/GenBank/DDBJ databases">
        <authorList>
            <person name="de Groot N.N."/>
        </authorList>
    </citation>
    <scope>NUCLEOTIDE SEQUENCE [LARGE SCALE GENOMIC DNA]</scope>
    <source>
        <strain evidence="2 3">DSM 44778</strain>
    </source>
</reference>
<dbReference type="InterPro" id="IPR025668">
    <property type="entry name" value="Tnp_DDE_dom"/>
</dbReference>
<feature type="domain" description="Transposase DDE" evidence="1">
    <location>
        <begin position="105"/>
        <end position="229"/>
    </location>
</feature>